<reference evidence="2" key="1">
    <citation type="submission" date="2022-01" db="EMBL/GenBank/DDBJ databases">
        <authorList>
            <person name="King R."/>
        </authorList>
    </citation>
    <scope>NUCLEOTIDE SEQUENCE</scope>
</reference>
<evidence type="ECO:0000259" key="1">
    <source>
        <dbReference type="PROSITE" id="PS50853"/>
    </source>
</evidence>
<dbReference type="EMBL" id="OV651819">
    <property type="protein sequence ID" value="CAH1113395.1"/>
    <property type="molecule type" value="Genomic_DNA"/>
</dbReference>
<feature type="domain" description="Fibronectin type-III" evidence="1">
    <location>
        <begin position="163"/>
        <end position="267"/>
    </location>
</feature>
<dbReference type="InterPro" id="IPR013783">
    <property type="entry name" value="Ig-like_fold"/>
</dbReference>
<dbReference type="CDD" id="cd00063">
    <property type="entry name" value="FN3"/>
    <property type="match status" value="1"/>
</dbReference>
<dbReference type="Proteomes" id="UP001153636">
    <property type="component" value="Chromosome 7"/>
</dbReference>
<keyword evidence="3" id="KW-1185">Reference proteome</keyword>
<gene>
    <name evidence="2" type="ORF">PSYICH_LOCUS13372</name>
</gene>
<dbReference type="InterPro" id="IPR036116">
    <property type="entry name" value="FN3_sf"/>
</dbReference>
<dbReference type="AlphaFoldDB" id="A0A9P0DAL4"/>
<accession>A0A9P0DAL4</accession>
<evidence type="ECO:0000313" key="2">
    <source>
        <dbReference type="EMBL" id="CAH1113395.1"/>
    </source>
</evidence>
<dbReference type="SUPFAM" id="SSF49265">
    <property type="entry name" value="Fibronectin type III"/>
    <property type="match status" value="1"/>
</dbReference>
<sequence>MNPTEVNETIKAANLYLTRLKYLNSELESALKQVEHTFKETETHIHEAFSKLKEVFNNIICKREDYLVEKAKRTRSEALAPLKECKSYILGKIETTVKLINTGTSLTTNRDLKEFTENASLLGSLPEVPELKDVPYLSFYFEPSLEIEIIDKITSFGDIYKMPPVQISELTEKPGAILVEWKVVVDNDEKVTDIEEFRLQKAFGDATKDKHLVVNFHDCYKGLDTQFLIKDLKDYQSYSFRVSCKFEGTTEWSPWSLAQVACTTLKHFTWKYNSNYEYSNEYKVAKPVGSCEDMLYSDGAQISIGHSIDFMFLEGDSNYAIVGLVNSPSNPLPKTVKEAKDGTFFMNNNGKIIVDGVEKSTVLPGFQRGSKVTFSCSLANGRNVRVSIDCEDKRVTYDWPVSSLAKIYFVAQFFSSKWKVMVE</sequence>
<dbReference type="OrthoDB" id="9984427at2759"/>
<name>A0A9P0DAL4_9CUCU</name>
<protein>
    <recommendedName>
        <fullName evidence="1">Fibronectin type-III domain-containing protein</fullName>
    </recommendedName>
</protein>
<dbReference type="InterPro" id="IPR003961">
    <property type="entry name" value="FN3_dom"/>
</dbReference>
<evidence type="ECO:0000313" key="3">
    <source>
        <dbReference type="Proteomes" id="UP001153636"/>
    </source>
</evidence>
<organism evidence="2 3">
    <name type="scientific">Psylliodes chrysocephalus</name>
    <dbReference type="NCBI Taxonomy" id="3402493"/>
    <lineage>
        <taxon>Eukaryota</taxon>
        <taxon>Metazoa</taxon>
        <taxon>Ecdysozoa</taxon>
        <taxon>Arthropoda</taxon>
        <taxon>Hexapoda</taxon>
        <taxon>Insecta</taxon>
        <taxon>Pterygota</taxon>
        <taxon>Neoptera</taxon>
        <taxon>Endopterygota</taxon>
        <taxon>Coleoptera</taxon>
        <taxon>Polyphaga</taxon>
        <taxon>Cucujiformia</taxon>
        <taxon>Chrysomeloidea</taxon>
        <taxon>Chrysomelidae</taxon>
        <taxon>Galerucinae</taxon>
        <taxon>Alticini</taxon>
        <taxon>Psylliodes</taxon>
    </lineage>
</organism>
<dbReference type="PROSITE" id="PS50853">
    <property type="entry name" value="FN3"/>
    <property type="match status" value="1"/>
</dbReference>
<proteinExistence type="predicted"/>
<dbReference type="Gene3D" id="2.60.40.10">
    <property type="entry name" value="Immunoglobulins"/>
    <property type="match status" value="1"/>
</dbReference>